<reference evidence="2 3" key="1">
    <citation type="submission" date="2024-05" db="EMBL/GenBank/DDBJ databases">
        <title>Genome sequencing and assembly of Indian major carp, Cirrhinus mrigala (Hamilton, 1822).</title>
        <authorList>
            <person name="Mohindra V."/>
            <person name="Chowdhury L.M."/>
            <person name="Lal K."/>
            <person name="Jena J.K."/>
        </authorList>
    </citation>
    <scope>NUCLEOTIDE SEQUENCE [LARGE SCALE GENOMIC DNA]</scope>
    <source>
        <strain evidence="2">CM1030</strain>
        <tissue evidence="2">Blood</tissue>
    </source>
</reference>
<protein>
    <submittedName>
        <fullName evidence="2">Uncharacterized protein</fullName>
    </submittedName>
</protein>
<dbReference type="Proteomes" id="UP001529510">
    <property type="component" value="Unassembled WGS sequence"/>
</dbReference>
<evidence type="ECO:0000313" key="2">
    <source>
        <dbReference type="EMBL" id="KAL0198406.1"/>
    </source>
</evidence>
<comment type="caution">
    <text evidence="2">The sequence shown here is derived from an EMBL/GenBank/DDBJ whole genome shotgun (WGS) entry which is preliminary data.</text>
</comment>
<organism evidence="2 3">
    <name type="scientific">Cirrhinus mrigala</name>
    <name type="common">Mrigala</name>
    <dbReference type="NCBI Taxonomy" id="683832"/>
    <lineage>
        <taxon>Eukaryota</taxon>
        <taxon>Metazoa</taxon>
        <taxon>Chordata</taxon>
        <taxon>Craniata</taxon>
        <taxon>Vertebrata</taxon>
        <taxon>Euteleostomi</taxon>
        <taxon>Actinopterygii</taxon>
        <taxon>Neopterygii</taxon>
        <taxon>Teleostei</taxon>
        <taxon>Ostariophysi</taxon>
        <taxon>Cypriniformes</taxon>
        <taxon>Cyprinidae</taxon>
        <taxon>Labeoninae</taxon>
        <taxon>Labeonini</taxon>
        <taxon>Cirrhinus</taxon>
    </lineage>
</organism>
<proteinExistence type="predicted"/>
<accession>A0ABD0RKD8</accession>
<name>A0ABD0RKD8_CIRMR</name>
<dbReference type="AlphaFoldDB" id="A0ABD0RKD8"/>
<feature type="non-terminal residue" evidence="2">
    <location>
        <position position="105"/>
    </location>
</feature>
<gene>
    <name evidence="2" type="ORF">M9458_006946</name>
</gene>
<evidence type="ECO:0000313" key="3">
    <source>
        <dbReference type="Proteomes" id="UP001529510"/>
    </source>
</evidence>
<feature type="compositionally biased region" description="Polar residues" evidence="1">
    <location>
        <begin position="91"/>
        <end position="105"/>
    </location>
</feature>
<keyword evidence="3" id="KW-1185">Reference proteome</keyword>
<feature type="compositionally biased region" description="Low complexity" evidence="1">
    <location>
        <begin position="76"/>
        <end position="90"/>
    </location>
</feature>
<sequence>EFQISLLWTADQSELISAPSDGGPATPGNEAAALLPETEVDTHAIFHIGLPVSLVPVFLSLLKPVQKVEGITNGMSSGSGQQQQQQQSSGLSDISTQVQQYQQFL</sequence>
<evidence type="ECO:0000256" key="1">
    <source>
        <dbReference type="SAM" id="MobiDB-lite"/>
    </source>
</evidence>
<feature type="region of interest" description="Disordered" evidence="1">
    <location>
        <begin position="72"/>
        <end position="105"/>
    </location>
</feature>
<dbReference type="EMBL" id="JAMKFB020000003">
    <property type="protein sequence ID" value="KAL0198406.1"/>
    <property type="molecule type" value="Genomic_DNA"/>
</dbReference>
<feature type="non-terminal residue" evidence="2">
    <location>
        <position position="1"/>
    </location>
</feature>